<dbReference type="AlphaFoldDB" id="D9PKC9"/>
<proteinExistence type="predicted"/>
<comment type="caution">
    <text evidence="1">The sequence shown here is derived from an EMBL/GenBank/DDBJ whole genome shotgun (WGS) entry which is preliminary data.</text>
</comment>
<protein>
    <submittedName>
        <fullName evidence="1">Uncharacterized protein</fullName>
    </submittedName>
</protein>
<accession>D9PKC9</accession>
<reference evidence="1" key="1">
    <citation type="submission" date="2010-07" db="EMBL/GenBank/DDBJ databases">
        <authorList>
            <consortium name="CONSOLIDER consortium CSD2007-00005"/>
            <person name="Guazzaroni M.-E."/>
            <person name="Richter M."/>
            <person name="Garcia-Salamanca A."/>
            <person name="Yarza P."/>
            <person name="Ferrer M."/>
        </authorList>
    </citation>
    <scope>NUCLEOTIDE SEQUENCE</scope>
</reference>
<organism evidence="1">
    <name type="scientific">sediment metagenome</name>
    <dbReference type="NCBI Taxonomy" id="749907"/>
    <lineage>
        <taxon>unclassified sequences</taxon>
        <taxon>metagenomes</taxon>
        <taxon>ecological metagenomes</taxon>
    </lineage>
</organism>
<sequence length="57" mass="6567">MASSVENLDFSKYDLVLCSSSGFAHGAITKPETKFIVYYHSPARYIWDWTNEYKADL</sequence>
<gene>
    <name evidence="1" type="ORF">LDC_1994</name>
</gene>
<dbReference type="EMBL" id="ADZX01000597">
    <property type="protein sequence ID" value="EFK95985.1"/>
    <property type="molecule type" value="Genomic_DNA"/>
</dbReference>
<evidence type="ECO:0000313" key="1">
    <source>
        <dbReference type="EMBL" id="EFK95985.1"/>
    </source>
</evidence>
<name>D9PKC9_9ZZZZ</name>
<reference evidence="1" key="2">
    <citation type="journal article" date="2011" name="Microb. Ecol.">
        <title>Taxonomic and Functional Metagenomic Profiling of the Microbial Community in the Anoxic Sediment of a Sub-saline Shallow Lake (Laguna de Carrizo, Central Spain).</title>
        <authorList>
            <person name="Ferrer M."/>
            <person name="Guazzaroni M.E."/>
            <person name="Richter M."/>
            <person name="Garcia-Salamanca A."/>
            <person name="Yarza P."/>
            <person name="Suarez-Suarez A."/>
            <person name="Solano J."/>
            <person name="Alcaide M."/>
            <person name="van Dillewijn P."/>
            <person name="Molina-Henares M.A."/>
            <person name="Lopez-Cortes N."/>
            <person name="Al-Ramahi Y."/>
            <person name="Guerrero C."/>
            <person name="Acosta A."/>
            <person name="de Eugenio L.I."/>
            <person name="Martinez V."/>
            <person name="Marques S."/>
            <person name="Rojo F."/>
            <person name="Santero E."/>
            <person name="Genilloud O."/>
            <person name="Perez-Perez J."/>
            <person name="Rossello-Mora R."/>
            <person name="Ramos J.L."/>
        </authorList>
    </citation>
    <scope>NUCLEOTIDE SEQUENCE</scope>
</reference>